<comment type="caution">
    <text evidence="2">The sequence shown here is derived from an EMBL/GenBank/DDBJ whole genome shotgun (WGS) entry which is preliminary data.</text>
</comment>
<name>A0A4Y9IPS6_9BACT</name>
<dbReference type="Proteomes" id="UP000298285">
    <property type="component" value="Unassembled WGS sequence"/>
</dbReference>
<reference evidence="2 3" key="1">
    <citation type="submission" date="2019-03" db="EMBL/GenBank/DDBJ databases">
        <title>Diversity of the mouse oral microbiome.</title>
        <authorList>
            <person name="Joseph S."/>
            <person name="Aduse-Opoku J."/>
            <person name="Curtis M."/>
            <person name="Wade W."/>
            <person name="Hashim A."/>
        </authorList>
    </citation>
    <scope>NUCLEOTIDE SEQUENCE [LARGE SCALE GENOMIC DNA]</scope>
    <source>
        <strain evidence="2 3">P11</strain>
    </source>
</reference>
<dbReference type="EMBL" id="SPPK01000002">
    <property type="protein sequence ID" value="TFU89675.1"/>
    <property type="molecule type" value="Genomic_DNA"/>
</dbReference>
<accession>A0A4Y9IPS6</accession>
<organism evidence="2 3">
    <name type="scientific">Dysgonomonas mossii</name>
    <dbReference type="NCBI Taxonomy" id="163665"/>
    <lineage>
        <taxon>Bacteria</taxon>
        <taxon>Pseudomonadati</taxon>
        <taxon>Bacteroidota</taxon>
        <taxon>Bacteroidia</taxon>
        <taxon>Bacteroidales</taxon>
        <taxon>Dysgonomonadaceae</taxon>
        <taxon>Dysgonomonas</taxon>
    </lineage>
</organism>
<evidence type="ECO:0008006" key="4">
    <source>
        <dbReference type="Google" id="ProtNLM"/>
    </source>
</evidence>
<evidence type="ECO:0000313" key="3">
    <source>
        <dbReference type="Proteomes" id="UP000298285"/>
    </source>
</evidence>
<evidence type="ECO:0000256" key="1">
    <source>
        <dbReference type="SAM" id="Phobius"/>
    </source>
</evidence>
<gene>
    <name evidence="2" type="ORF">E4T88_06570</name>
</gene>
<keyword evidence="1" id="KW-1133">Transmembrane helix</keyword>
<protein>
    <recommendedName>
        <fullName evidence="4">Holin</fullName>
    </recommendedName>
</protein>
<proteinExistence type="predicted"/>
<sequence length="144" mass="16421">MTYTDNFLVGLLDFFIWAKWLLILALTLTLADLKFGIAAAKARKEDVKKSKAVRRTIDKITSYIIWVILAYTFGQAFALPFGVELLPMLMLVIIYGVELESIYVNYFASRGKNVKVNILKFFGKKTDIIEVEDEKKNEDKDGKG</sequence>
<feature type="transmembrane region" description="Helical" evidence="1">
    <location>
        <begin position="85"/>
        <end position="108"/>
    </location>
</feature>
<dbReference type="AlphaFoldDB" id="A0A4Y9IPS6"/>
<dbReference type="OrthoDB" id="1097736at2"/>
<dbReference type="RefSeq" id="WP_135104676.1">
    <property type="nucleotide sequence ID" value="NZ_JADGKW010000002.1"/>
</dbReference>
<dbReference type="GO" id="GO:0016020">
    <property type="term" value="C:membrane"/>
    <property type="evidence" value="ECO:0007669"/>
    <property type="project" value="UniProtKB-SubCell"/>
</dbReference>
<feature type="transmembrane region" description="Helical" evidence="1">
    <location>
        <begin position="20"/>
        <end position="40"/>
    </location>
</feature>
<keyword evidence="1" id="KW-0812">Transmembrane</keyword>
<feature type="transmembrane region" description="Helical" evidence="1">
    <location>
        <begin position="60"/>
        <end position="79"/>
    </location>
</feature>
<evidence type="ECO:0000313" key="2">
    <source>
        <dbReference type="EMBL" id="TFU89675.1"/>
    </source>
</evidence>
<keyword evidence="1" id="KW-0472">Membrane</keyword>